<dbReference type="Proteomes" id="UP000002302">
    <property type="component" value="Chromosome"/>
</dbReference>
<dbReference type="AlphaFoldDB" id="A7H201"/>
<proteinExistence type="predicted"/>
<organism evidence="1 2">
    <name type="scientific">Campylobacter jejuni subsp. doylei (strain ATCC BAA-1458 / RM4099 / 269.97)</name>
    <dbReference type="NCBI Taxonomy" id="360109"/>
    <lineage>
        <taxon>Bacteria</taxon>
        <taxon>Pseudomonadati</taxon>
        <taxon>Campylobacterota</taxon>
        <taxon>Epsilonproteobacteria</taxon>
        <taxon>Campylobacterales</taxon>
        <taxon>Campylobacteraceae</taxon>
        <taxon>Campylobacter</taxon>
    </lineage>
</organism>
<protein>
    <submittedName>
        <fullName evidence="1">Uncharacterized protein</fullName>
    </submittedName>
</protein>
<dbReference type="EMBL" id="CP000768">
    <property type="protein sequence ID" value="ABS44008.1"/>
    <property type="molecule type" value="Genomic_DNA"/>
</dbReference>
<reference evidence="2" key="1">
    <citation type="submission" date="2007-07" db="EMBL/GenBank/DDBJ databases">
        <title>Complete genome sequence of Campylobacter jejuni subsp doylei 269.97 isolated from human blood.</title>
        <authorList>
            <person name="Fouts D.E."/>
            <person name="Mongodin E.F."/>
            <person name="Puiu D."/>
            <person name="Sebastian Y."/>
            <person name="Miller W.G."/>
            <person name="Mandrell R.E."/>
            <person name="Lastovica A.J."/>
            <person name="Nelson K.E."/>
        </authorList>
    </citation>
    <scope>NUCLEOTIDE SEQUENCE [LARGE SCALE GENOMIC DNA]</scope>
    <source>
        <strain evidence="2">ATCC BAA-1458 / RM4099 / 269.97</strain>
    </source>
</reference>
<evidence type="ECO:0000313" key="1">
    <source>
        <dbReference type="EMBL" id="ABS44008.1"/>
    </source>
</evidence>
<dbReference type="KEGG" id="cjd:JJD26997_0315"/>
<gene>
    <name evidence="1" type="ordered locus">JJD26997_0315</name>
</gene>
<dbReference type="HOGENOM" id="CLU_3267150_0_0_7"/>
<evidence type="ECO:0000313" key="2">
    <source>
        <dbReference type="Proteomes" id="UP000002302"/>
    </source>
</evidence>
<name>A7H201_CAMJD</name>
<accession>A7H201</accession>
<sequence>MTLTIENAIKVIKAMAKPFNAKVRVKKPNLEKELLNDEKEF</sequence>